<dbReference type="AlphaFoldDB" id="A0AAE4DKA2"/>
<proteinExistence type="predicted"/>
<sequence>MKRSTARHFYQQYFLATRGASWLARQCAGVRLKILDDLMQWEVTNPTSEN</sequence>
<dbReference type="EMBL" id="JAQGEC010000002">
    <property type="protein sequence ID" value="MDR9889337.1"/>
    <property type="molecule type" value="Genomic_DNA"/>
</dbReference>
<dbReference type="GO" id="GO:0046325">
    <property type="term" value="P:negative regulation of D-glucose import"/>
    <property type="evidence" value="ECO:0007669"/>
    <property type="project" value="InterPro"/>
</dbReference>
<evidence type="ECO:0000313" key="1">
    <source>
        <dbReference type="EMBL" id="MDR9889337.1"/>
    </source>
</evidence>
<comment type="caution">
    <text evidence="1">The sequence shown here is derived from an EMBL/GenBank/DDBJ whole genome shotgun (WGS) entry which is preliminary data.</text>
</comment>
<dbReference type="Proteomes" id="UP001248822">
    <property type="component" value="Unassembled WGS sequence"/>
</dbReference>
<dbReference type="Pfam" id="PF15894">
    <property type="entry name" value="SgrT"/>
    <property type="match status" value="1"/>
</dbReference>
<protein>
    <submittedName>
        <fullName evidence="1">Glucose uptake inhibitor SgrT</fullName>
    </submittedName>
</protein>
<name>A0AAE4DKA2_9ENTR</name>
<dbReference type="RefSeq" id="WP_310824786.1">
    <property type="nucleotide sequence ID" value="NZ_JAQGEC010000002.1"/>
</dbReference>
<evidence type="ECO:0000313" key="2">
    <source>
        <dbReference type="Proteomes" id="UP001248822"/>
    </source>
</evidence>
<dbReference type="InterPro" id="IPR031767">
    <property type="entry name" value="SgrT"/>
</dbReference>
<reference evidence="1" key="1">
    <citation type="submission" date="2022-12" db="EMBL/GenBank/DDBJ databases">
        <title>NDM-1 containing novel ST 2018 Pseudenterobacter timonensis.</title>
        <authorList>
            <person name="Halder G."/>
            <person name="Mandal S."/>
            <person name="Dutta S."/>
        </authorList>
    </citation>
    <scope>NUCLEOTIDE SEQUENCE</scope>
    <source>
        <strain evidence="1">CNCI147</strain>
    </source>
</reference>
<organism evidence="1 2">
    <name type="scientific">Pseudenterobacter timonensis</name>
    <dbReference type="NCBI Taxonomy" id="1755099"/>
    <lineage>
        <taxon>Bacteria</taxon>
        <taxon>Pseudomonadati</taxon>
        <taxon>Pseudomonadota</taxon>
        <taxon>Gammaproteobacteria</taxon>
        <taxon>Enterobacterales</taxon>
        <taxon>Enterobacteriaceae</taxon>
        <taxon>Pseudenterobacter</taxon>
    </lineage>
</organism>
<accession>A0AAE4DKA2</accession>
<gene>
    <name evidence="1" type="ORF">O7047_03700</name>
</gene>